<accession>A0A9Q3VY05</accession>
<reference evidence="4" key="1">
    <citation type="submission" date="2021-12" db="EMBL/GenBank/DDBJ databases">
        <authorList>
            <person name="Lee J.-H."/>
            <person name="Kim S.-B."/>
        </authorList>
    </citation>
    <scope>NUCLEOTIDE SEQUENCE</scope>
    <source>
        <strain evidence="4">NR30</strain>
    </source>
</reference>
<evidence type="ECO:0000313" key="5">
    <source>
        <dbReference type="Proteomes" id="UP001108029"/>
    </source>
</evidence>
<dbReference type="AlphaFoldDB" id="A0A9Q3VY05"/>
<protein>
    <submittedName>
        <fullName evidence="4">GNAT family N-acetyltransferase</fullName>
    </submittedName>
</protein>
<proteinExistence type="predicted"/>
<dbReference type="Pfam" id="PF00583">
    <property type="entry name" value="Acetyltransf_1"/>
    <property type="match status" value="1"/>
</dbReference>
<dbReference type="PANTHER" id="PTHR43877">
    <property type="entry name" value="AMINOALKYLPHOSPHONATE N-ACETYLTRANSFERASE-RELATED-RELATED"/>
    <property type="match status" value="1"/>
</dbReference>
<dbReference type="PROSITE" id="PS51186">
    <property type="entry name" value="GNAT"/>
    <property type="match status" value="1"/>
</dbReference>
<feature type="domain" description="N-acetyltransferase" evidence="3">
    <location>
        <begin position="11"/>
        <end position="166"/>
    </location>
</feature>
<dbReference type="Gene3D" id="3.40.630.30">
    <property type="match status" value="1"/>
</dbReference>
<comment type="caution">
    <text evidence="4">The sequence shown here is derived from an EMBL/GenBank/DDBJ whole genome shotgun (WGS) entry which is preliminary data.</text>
</comment>
<evidence type="ECO:0000256" key="1">
    <source>
        <dbReference type="ARBA" id="ARBA00022679"/>
    </source>
</evidence>
<sequence length="174" mass="19005">MIRANRTVDSLVIRTALPAEAAAVAALHLRARATYCPDGLPDDGHDWRTAWSRAIERPDGQVLCAVRDARLTGIASFRTPEGAPAGTVRLFQFHVDPGHWRSGIGTALHTACVEQWRADGTRTAVLDVHAGNERAQAFYARQGWVPDPENPPAEGDHHLFLRYAVTGKQGPGRE</sequence>
<dbReference type="InterPro" id="IPR016181">
    <property type="entry name" value="Acyl_CoA_acyltransferase"/>
</dbReference>
<dbReference type="SUPFAM" id="SSF55729">
    <property type="entry name" value="Acyl-CoA N-acyltransferases (Nat)"/>
    <property type="match status" value="1"/>
</dbReference>
<evidence type="ECO:0000256" key="2">
    <source>
        <dbReference type="ARBA" id="ARBA00023315"/>
    </source>
</evidence>
<dbReference type="RefSeq" id="WP_232653241.1">
    <property type="nucleotide sequence ID" value="NZ_JAJSBI010000025.1"/>
</dbReference>
<evidence type="ECO:0000313" key="4">
    <source>
        <dbReference type="EMBL" id="MCD9879040.1"/>
    </source>
</evidence>
<keyword evidence="1" id="KW-0808">Transferase</keyword>
<name>A0A9Q3VY05_9ACTN</name>
<dbReference type="InterPro" id="IPR050832">
    <property type="entry name" value="Bact_Acetyltransf"/>
</dbReference>
<gene>
    <name evidence="4" type="ORF">LJ657_36615</name>
</gene>
<dbReference type="InterPro" id="IPR000182">
    <property type="entry name" value="GNAT_dom"/>
</dbReference>
<evidence type="ECO:0000259" key="3">
    <source>
        <dbReference type="PROSITE" id="PS51186"/>
    </source>
</evidence>
<organism evidence="4 5">
    <name type="scientific">Streptomyces guryensis</name>
    <dbReference type="NCBI Taxonomy" id="2886947"/>
    <lineage>
        <taxon>Bacteria</taxon>
        <taxon>Bacillati</taxon>
        <taxon>Actinomycetota</taxon>
        <taxon>Actinomycetes</taxon>
        <taxon>Kitasatosporales</taxon>
        <taxon>Streptomycetaceae</taxon>
        <taxon>Streptomyces</taxon>
    </lineage>
</organism>
<dbReference type="EMBL" id="JAJSBI010000025">
    <property type="protein sequence ID" value="MCD9879040.1"/>
    <property type="molecule type" value="Genomic_DNA"/>
</dbReference>
<keyword evidence="5" id="KW-1185">Reference proteome</keyword>
<dbReference type="Proteomes" id="UP001108029">
    <property type="component" value="Unassembled WGS sequence"/>
</dbReference>
<keyword evidence="2" id="KW-0012">Acyltransferase</keyword>
<dbReference type="GO" id="GO:0016747">
    <property type="term" value="F:acyltransferase activity, transferring groups other than amino-acyl groups"/>
    <property type="evidence" value="ECO:0007669"/>
    <property type="project" value="InterPro"/>
</dbReference>
<dbReference type="CDD" id="cd04301">
    <property type="entry name" value="NAT_SF"/>
    <property type="match status" value="1"/>
</dbReference>